<comment type="caution">
    <text evidence="7">The sequence shown here is derived from an EMBL/GenBank/DDBJ whole genome shotgun (WGS) entry which is preliminary data.</text>
</comment>
<feature type="domain" description="SPARC/Testican calcium-binding" evidence="5">
    <location>
        <begin position="392"/>
        <end position="499"/>
    </location>
</feature>
<dbReference type="InterPro" id="IPR011992">
    <property type="entry name" value="EF-hand-dom_pair"/>
</dbReference>
<gene>
    <name evidence="7" type="ORF">LOD99_2297</name>
</gene>
<dbReference type="AlphaFoldDB" id="A0AAV7K1E0"/>
<accession>A0AAV7K1E0</accession>
<evidence type="ECO:0008006" key="9">
    <source>
        <dbReference type="Google" id="ProtNLM"/>
    </source>
</evidence>
<dbReference type="PANTHER" id="PTHR46534:SF1">
    <property type="entry name" value="IGGFC-BINDING PROTEIN N-TERMINAL DOMAIN-CONTAINING PROTEIN"/>
    <property type="match status" value="1"/>
</dbReference>
<evidence type="ECO:0000313" key="8">
    <source>
        <dbReference type="Proteomes" id="UP001165289"/>
    </source>
</evidence>
<evidence type="ECO:0000259" key="5">
    <source>
        <dbReference type="Pfam" id="PF10591"/>
    </source>
</evidence>
<keyword evidence="2" id="KW-0964">Secreted</keyword>
<dbReference type="SUPFAM" id="SSF47473">
    <property type="entry name" value="EF-hand"/>
    <property type="match status" value="1"/>
</dbReference>
<protein>
    <recommendedName>
        <fullName evidence="9">IgGFc-binding protein N-terminal domain-containing protein</fullName>
    </recommendedName>
</protein>
<organism evidence="7 8">
    <name type="scientific">Oopsacas minuta</name>
    <dbReference type="NCBI Taxonomy" id="111878"/>
    <lineage>
        <taxon>Eukaryota</taxon>
        <taxon>Metazoa</taxon>
        <taxon>Porifera</taxon>
        <taxon>Hexactinellida</taxon>
        <taxon>Hexasterophora</taxon>
        <taxon>Lyssacinosida</taxon>
        <taxon>Leucopsacidae</taxon>
        <taxon>Oopsacas</taxon>
    </lineage>
</organism>
<dbReference type="InterPro" id="IPR019577">
    <property type="entry name" value="SPARC/Testican_Ca-bd-dom"/>
</dbReference>
<proteinExistence type="predicted"/>
<evidence type="ECO:0000256" key="2">
    <source>
        <dbReference type="ARBA" id="ARBA00022525"/>
    </source>
</evidence>
<feature type="domain" description="IgGFc-binding protein N-terminal" evidence="6">
    <location>
        <begin position="76"/>
        <end position="364"/>
    </location>
</feature>
<reference evidence="7 8" key="1">
    <citation type="journal article" date="2023" name="BMC Biol.">
        <title>The compact genome of the sponge Oopsacas minuta (Hexactinellida) is lacking key metazoan core genes.</title>
        <authorList>
            <person name="Santini S."/>
            <person name="Schenkelaars Q."/>
            <person name="Jourda C."/>
            <person name="Duchesne M."/>
            <person name="Belahbib H."/>
            <person name="Rocher C."/>
            <person name="Selva M."/>
            <person name="Riesgo A."/>
            <person name="Vervoort M."/>
            <person name="Leys S.P."/>
            <person name="Kodjabachian L."/>
            <person name="Le Bivic A."/>
            <person name="Borchiellini C."/>
            <person name="Claverie J.M."/>
            <person name="Renard E."/>
        </authorList>
    </citation>
    <scope>NUCLEOTIDE SEQUENCE [LARGE SCALE GENOMIC DNA]</scope>
    <source>
        <strain evidence="7">SPO-2</strain>
    </source>
</reference>
<comment type="subcellular location">
    <subcellularLocation>
        <location evidence="1">Secreted</location>
    </subcellularLocation>
</comment>
<evidence type="ECO:0000256" key="4">
    <source>
        <dbReference type="ARBA" id="ARBA00023180"/>
    </source>
</evidence>
<dbReference type="InterPro" id="IPR035234">
    <property type="entry name" value="IgGFc-bd_N"/>
</dbReference>
<sequence>MILSRVNATVNIKTHPSIAFSRTNIDIQAGSKKVILIPSYVSLREWDRYKSLSVTSSAPVTIYLVNHSLIFTDMLVTFPLSAVPQEYYVVSIPQRYFGRFKSLFAIAGSAVSHSVVTIIAKVPLTIEGRKFEANSPVTLQLQPMESIKISSEIDDLTGTKIVSDVPVSVYSGHECISRHLCNNMMKQIPAVEYWGKEYIIAPMVGSVYGNLVKILAARNGTLVHANGELYILNEGQSAEIYFYNNNYFSVGSNEPILVSYFSMGSYKESFRYDPIMLLIPAVTQFTNELSIVTPPYDFESYANIIIDSTHKDELMIDGVKLISPWTTITNTNYSSTIIHFRSQQGRHSLKPTSTDIKFGLMLYGYGRHDSYGLPVAMGSTKQFANFKSYLKERCPDLSLKVFKKRIATWFQVIHDFEIISNNLTMPIPQGDTSKMDEVLRYIFTYLDRDKFKGYLDKNELSILFDGLHSYEPCIPRFINSCFEDSQYIMGIELNRWQNCF</sequence>
<keyword evidence="4" id="KW-0325">Glycoprotein</keyword>
<dbReference type="PANTHER" id="PTHR46534">
    <property type="entry name" value="IGGFC_BINDING DOMAIN-CONTAINING PROTEIN"/>
    <property type="match status" value="1"/>
</dbReference>
<dbReference type="GO" id="GO:0005509">
    <property type="term" value="F:calcium ion binding"/>
    <property type="evidence" value="ECO:0007669"/>
    <property type="project" value="InterPro"/>
</dbReference>
<dbReference type="Gene3D" id="1.10.238.10">
    <property type="entry name" value="EF-hand"/>
    <property type="match status" value="1"/>
</dbReference>
<dbReference type="GO" id="GO:0005576">
    <property type="term" value="C:extracellular region"/>
    <property type="evidence" value="ECO:0007669"/>
    <property type="project" value="UniProtKB-SubCell"/>
</dbReference>
<keyword evidence="3" id="KW-1015">Disulfide bond</keyword>
<keyword evidence="8" id="KW-1185">Reference proteome</keyword>
<evidence type="ECO:0000259" key="6">
    <source>
        <dbReference type="Pfam" id="PF17517"/>
    </source>
</evidence>
<evidence type="ECO:0000313" key="7">
    <source>
        <dbReference type="EMBL" id="KAI6655008.1"/>
    </source>
</evidence>
<name>A0AAV7K1E0_9METZ</name>
<dbReference type="Pfam" id="PF17517">
    <property type="entry name" value="IgGFc_binding"/>
    <property type="match status" value="1"/>
</dbReference>
<evidence type="ECO:0000256" key="3">
    <source>
        <dbReference type="ARBA" id="ARBA00023157"/>
    </source>
</evidence>
<dbReference type="EMBL" id="JAKMXF010000210">
    <property type="protein sequence ID" value="KAI6655008.1"/>
    <property type="molecule type" value="Genomic_DNA"/>
</dbReference>
<evidence type="ECO:0000256" key="1">
    <source>
        <dbReference type="ARBA" id="ARBA00004613"/>
    </source>
</evidence>
<dbReference type="Pfam" id="PF10591">
    <property type="entry name" value="SPARC_Ca_bdg"/>
    <property type="match status" value="1"/>
</dbReference>
<dbReference type="Proteomes" id="UP001165289">
    <property type="component" value="Unassembled WGS sequence"/>
</dbReference>